<name>A0AA39X801_9PEZI</name>
<organism evidence="1 2">
    <name type="scientific">Bombardia bombarda</name>
    <dbReference type="NCBI Taxonomy" id="252184"/>
    <lineage>
        <taxon>Eukaryota</taxon>
        <taxon>Fungi</taxon>
        <taxon>Dikarya</taxon>
        <taxon>Ascomycota</taxon>
        <taxon>Pezizomycotina</taxon>
        <taxon>Sordariomycetes</taxon>
        <taxon>Sordariomycetidae</taxon>
        <taxon>Sordariales</taxon>
        <taxon>Lasiosphaeriaceae</taxon>
        <taxon>Bombardia</taxon>
    </lineage>
</organism>
<accession>A0AA39X801</accession>
<comment type="caution">
    <text evidence="1">The sequence shown here is derived from an EMBL/GenBank/DDBJ whole genome shotgun (WGS) entry which is preliminary data.</text>
</comment>
<keyword evidence="2" id="KW-1185">Reference proteome</keyword>
<dbReference type="AlphaFoldDB" id="A0AA39X801"/>
<dbReference type="EMBL" id="JAULSR010000002">
    <property type="protein sequence ID" value="KAK0629008.1"/>
    <property type="molecule type" value="Genomic_DNA"/>
</dbReference>
<proteinExistence type="predicted"/>
<evidence type="ECO:0000313" key="2">
    <source>
        <dbReference type="Proteomes" id="UP001174934"/>
    </source>
</evidence>
<protein>
    <submittedName>
        <fullName evidence="1">Uncharacterized protein</fullName>
    </submittedName>
</protein>
<reference evidence="1" key="1">
    <citation type="submission" date="2023-06" db="EMBL/GenBank/DDBJ databases">
        <title>Genome-scale phylogeny and comparative genomics of the fungal order Sordariales.</title>
        <authorList>
            <consortium name="Lawrence Berkeley National Laboratory"/>
            <person name="Hensen N."/>
            <person name="Bonometti L."/>
            <person name="Westerberg I."/>
            <person name="Brannstrom I.O."/>
            <person name="Guillou S."/>
            <person name="Cros-Aarteil S."/>
            <person name="Calhoun S."/>
            <person name="Haridas S."/>
            <person name="Kuo A."/>
            <person name="Mondo S."/>
            <person name="Pangilinan J."/>
            <person name="Riley R."/>
            <person name="LaButti K."/>
            <person name="Andreopoulos B."/>
            <person name="Lipzen A."/>
            <person name="Chen C."/>
            <person name="Yanf M."/>
            <person name="Daum C."/>
            <person name="Ng V."/>
            <person name="Clum A."/>
            <person name="Steindorff A."/>
            <person name="Ohm R."/>
            <person name="Martin F."/>
            <person name="Silar P."/>
            <person name="Natvig D."/>
            <person name="Lalanne C."/>
            <person name="Gautier V."/>
            <person name="Ament-velasquez S.L."/>
            <person name="Kruys A."/>
            <person name="Hutchinson M.I."/>
            <person name="Powell A.J."/>
            <person name="Barry K."/>
            <person name="Miller A.N."/>
            <person name="Grigoriev I.V."/>
            <person name="Debuchy R."/>
            <person name="Gladieux P."/>
            <person name="Thoren M.H."/>
            <person name="Johannesson H."/>
        </authorList>
    </citation>
    <scope>NUCLEOTIDE SEQUENCE</scope>
    <source>
        <strain evidence="1">SMH3391-2</strain>
    </source>
</reference>
<evidence type="ECO:0000313" key="1">
    <source>
        <dbReference type="EMBL" id="KAK0629008.1"/>
    </source>
</evidence>
<gene>
    <name evidence="1" type="ORF">B0T17DRAFT_505613</name>
</gene>
<sequence>MFQRRGKCRAANISAAPSRMIHGSTLSQGKGPPFIDWVVVGEAVFLHPSNRVASRYLDSERVRAKQGRSCDVMDHHNCRHHTIIHHLHDQGGYKSPTTLLRSPLFLATNCRQTNWGKNCREPVGTVYQPPMEYGPTVPEGWTCFTPDKFPVVEQRQQQYSSFRRF</sequence>
<dbReference type="Proteomes" id="UP001174934">
    <property type="component" value="Unassembled WGS sequence"/>
</dbReference>